<dbReference type="EMBL" id="JAUEPS010000027">
    <property type="protein sequence ID" value="KAK0454188.1"/>
    <property type="molecule type" value="Genomic_DNA"/>
</dbReference>
<dbReference type="Gene3D" id="3.10.20.90">
    <property type="entry name" value="Phosphatidylinositol 3-kinase Catalytic Subunit, Chain A, domain 1"/>
    <property type="match status" value="1"/>
</dbReference>
<keyword evidence="3" id="KW-1185">Reference proteome</keyword>
<proteinExistence type="predicted"/>
<dbReference type="Proteomes" id="UP001175211">
    <property type="component" value="Unassembled WGS sequence"/>
</dbReference>
<dbReference type="InterPro" id="IPR000626">
    <property type="entry name" value="Ubiquitin-like_dom"/>
</dbReference>
<dbReference type="SUPFAM" id="SSF54236">
    <property type="entry name" value="Ubiquitin-like"/>
    <property type="match status" value="1"/>
</dbReference>
<sequence>MGATPSKNYIVATDDTNRVLVSRHGAGDYNNILRILQKRFPRIPKESMVIQTNEMDICAGEYVDIPDDLWPECFMRPPPSQSMKIYIKTLTGKTITLFVEPSALVSDLAEKIQDKEGIPLNQQRFIFTGKNIEFERRISDYNIGHESTVHLVLKLRGERPVVYLFTPLPLNAVVQLSLTKDWSFSATYPSVPIKSSESGQFITWNVSTHDDNTMTDMATGARVSYLFWEAETNPSLLPSPPTSLLGAADSDRTLPFNPLMAELTDSDSVVLPTSETAPYLDKALTALGLHVEARTSFITYWLPSILKHEFVALRFLPQTSYEHAAPLDIEPEPDVVTRVFMLFKRVCKDELDEWEGALSRASEQVEFWRGIIGVDCDMMEDEALFRVLEWGGMEVKN</sequence>
<dbReference type="PRINTS" id="PR00348">
    <property type="entry name" value="UBIQUITIN"/>
</dbReference>
<dbReference type="AlphaFoldDB" id="A0AA39N1M6"/>
<evidence type="ECO:0000313" key="2">
    <source>
        <dbReference type="EMBL" id="KAK0454188.1"/>
    </source>
</evidence>
<gene>
    <name evidence="2" type="ORF">EV420DRAFT_604625</name>
</gene>
<protein>
    <recommendedName>
        <fullName evidence="1">Ubiquitin-like domain-containing protein</fullName>
    </recommendedName>
</protein>
<dbReference type="GeneID" id="85366311"/>
<accession>A0AA39N1M6</accession>
<dbReference type="InterPro" id="IPR050158">
    <property type="entry name" value="Ubiquitin_ubiquitin-like"/>
</dbReference>
<dbReference type="SMART" id="SM00213">
    <property type="entry name" value="UBQ"/>
    <property type="match status" value="1"/>
</dbReference>
<reference evidence="2" key="1">
    <citation type="submission" date="2023-06" db="EMBL/GenBank/DDBJ databases">
        <authorList>
            <consortium name="Lawrence Berkeley National Laboratory"/>
            <person name="Ahrendt S."/>
            <person name="Sahu N."/>
            <person name="Indic B."/>
            <person name="Wong-Bajracharya J."/>
            <person name="Merenyi Z."/>
            <person name="Ke H.-M."/>
            <person name="Monk M."/>
            <person name="Kocsube S."/>
            <person name="Drula E."/>
            <person name="Lipzen A."/>
            <person name="Balint B."/>
            <person name="Henrissat B."/>
            <person name="Andreopoulos B."/>
            <person name="Martin F.M."/>
            <person name="Harder C.B."/>
            <person name="Rigling D."/>
            <person name="Ford K.L."/>
            <person name="Foster G.D."/>
            <person name="Pangilinan J."/>
            <person name="Papanicolaou A."/>
            <person name="Barry K."/>
            <person name="LaButti K."/>
            <person name="Viragh M."/>
            <person name="Koriabine M."/>
            <person name="Yan M."/>
            <person name="Riley R."/>
            <person name="Champramary S."/>
            <person name="Plett K.L."/>
            <person name="Tsai I.J."/>
            <person name="Slot J."/>
            <person name="Sipos G."/>
            <person name="Plett J."/>
            <person name="Nagy L.G."/>
            <person name="Grigoriev I.V."/>
        </authorList>
    </citation>
    <scope>NUCLEOTIDE SEQUENCE</scope>
    <source>
        <strain evidence="2">CCBAS 213</strain>
    </source>
</reference>
<name>A0AA39N1M6_ARMTA</name>
<comment type="caution">
    <text evidence="2">The sequence shown here is derived from an EMBL/GenBank/DDBJ whole genome shotgun (WGS) entry which is preliminary data.</text>
</comment>
<dbReference type="RefSeq" id="XP_060328576.1">
    <property type="nucleotide sequence ID" value="XM_060482763.1"/>
</dbReference>
<dbReference type="Pfam" id="PF00240">
    <property type="entry name" value="ubiquitin"/>
    <property type="match status" value="1"/>
</dbReference>
<dbReference type="InterPro" id="IPR019956">
    <property type="entry name" value="Ubiquitin_dom"/>
</dbReference>
<organism evidence="2 3">
    <name type="scientific">Armillaria tabescens</name>
    <name type="common">Ringless honey mushroom</name>
    <name type="synonym">Agaricus tabescens</name>
    <dbReference type="NCBI Taxonomy" id="1929756"/>
    <lineage>
        <taxon>Eukaryota</taxon>
        <taxon>Fungi</taxon>
        <taxon>Dikarya</taxon>
        <taxon>Basidiomycota</taxon>
        <taxon>Agaricomycotina</taxon>
        <taxon>Agaricomycetes</taxon>
        <taxon>Agaricomycetidae</taxon>
        <taxon>Agaricales</taxon>
        <taxon>Marasmiineae</taxon>
        <taxon>Physalacriaceae</taxon>
        <taxon>Desarmillaria</taxon>
    </lineage>
</organism>
<dbReference type="InterPro" id="IPR029071">
    <property type="entry name" value="Ubiquitin-like_domsf"/>
</dbReference>
<dbReference type="PROSITE" id="PS50053">
    <property type="entry name" value="UBIQUITIN_2"/>
    <property type="match status" value="1"/>
</dbReference>
<dbReference type="FunFam" id="3.10.20.90:FF:000160">
    <property type="entry name" value="Polyubiquitin-C"/>
    <property type="match status" value="1"/>
</dbReference>
<feature type="domain" description="Ubiquitin-like" evidence="1">
    <location>
        <begin position="83"/>
        <end position="158"/>
    </location>
</feature>
<evidence type="ECO:0000259" key="1">
    <source>
        <dbReference type="PROSITE" id="PS50053"/>
    </source>
</evidence>
<evidence type="ECO:0000313" key="3">
    <source>
        <dbReference type="Proteomes" id="UP001175211"/>
    </source>
</evidence>
<dbReference type="PANTHER" id="PTHR10666">
    <property type="entry name" value="UBIQUITIN"/>
    <property type="match status" value="1"/>
</dbReference>